<dbReference type="InterPro" id="IPR022700">
    <property type="entry name" value="CLIP"/>
</dbReference>
<keyword evidence="2" id="KW-0479">Metal-binding</keyword>
<dbReference type="Pfam" id="PF12032">
    <property type="entry name" value="CLIP"/>
    <property type="match status" value="1"/>
</dbReference>
<sequence length="364" mass="40128">MKVIAAILLCILINRTAGTQYPECRNPNQRRGWCVSINLCVPLYSVISKSVITNSENQFIRESRCASDHSDPPVVCCTADKDYDRRRGEILPRDARLLPDRSICGGDVVHAQIIGGKEAVLTEFAWMALLEYQPANGLQLQTVCAGSLINHRYVLTAAHCLSAKTMYRYGNLVSVRLGEHDTSTAVDCQNGICLSSVVHIPVENFHMHESYGTRSHWYDIGMIRLARDAPYSPSIRPVCLPSTVGVRQWQPGQSFTVAGWGETNSSLSSPVKLKAQVTYVEPDRCAHSYANYNPLGNSHLCASGYGHSDSCEGDSGGPLMAFHEGVWVLGGIVSFGISCASLYYPGVYTNVIFYESWIHDTMRP</sequence>
<keyword evidence="1 11" id="KW-0645">Protease</keyword>
<evidence type="ECO:0000313" key="16">
    <source>
        <dbReference type="Proteomes" id="UP000002282"/>
    </source>
</evidence>
<evidence type="ECO:0000256" key="6">
    <source>
        <dbReference type="ARBA" id="ARBA00022837"/>
    </source>
</evidence>
<dbReference type="KEGG" id="dya:Dyak_GE23362"/>
<dbReference type="OrthoDB" id="9028152at2759"/>
<dbReference type="InterPro" id="IPR038565">
    <property type="entry name" value="CLIP_sf"/>
</dbReference>
<dbReference type="InterPro" id="IPR001254">
    <property type="entry name" value="Trypsin_dom"/>
</dbReference>
<dbReference type="AlphaFoldDB" id="B4PML1"/>
<dbReference type="HOGENOM" id="CLU_006842_0_3_1"/>
<dbReference type="eggNOG" id="KOG3627">
    <property type="taxonomic scope" value="Eukaryota"/>
</dbReference>
<protein>
    <recommendedName>
        <fullName evidence="12">CLIP domain-containing serine protease</fullName>
        <ecNumber evidence="11">3.4.21.-</ecNumber>
    </recommendedName>
</protein>
<dbReference type="MEROPS" id="S01.A60"/>
<evidence type="ECO:0000259" key="14">
    <source>
        <dbReference type="PROSITE" id="PS51888"/>
    </source>
</evidence>
<dbReference type="Gene3D" id="3.30.1640.30">
    <property type="match status" value="1"/>
</dbReference>
<evidence type="ECO:0000256" key="2">
    <source>
        <dbReference type="ARBA" id="ARBA00022723"/>
    </source>
</evidence>
<dbReference type="PhylomeDB" id="B4PML1"/>
<dbReference type="Gene3D" id="2.40.10.10">
    <property type="entry name" value="Trypsin-like serine proteases"/>
    <property type="match status" value="2"/>
</dbReference>
<evidence type="ECO:0000313" key="15">
    <source>
        <dbReference type="EMBL" id="EDW99145.1"/>
    </source>
</evidence>
<proteinExistence type="inferred from homology"/>
<dbReference type="EC" id="3.4.21.-" evidence="11"/>
<comment type="subcellular location">
    <subcellularLocation>
        <location evidence="12">Secreted</location>
    </subcellularLocation>
</comment>
<dbReference type="GO" id="GO:0006508">
    <property type="term" value="P:proteolysis"/>
    <property type="evidence" value="ECO:0007669"/>
    <property type="project" value="UniProtKB-KW"/>
</dbReference>
<accession>B4PML1</accession>
<keyword evidence="9" id="KW-0325">Glycoprotein</keyword>
<dbReference type="GO" id="GO:0046872">
    <property type="term" value="F:metal ion binding"/>
    <property type="evidence" value="ECO:0007669"/>
    <property type="project" value="UniProtKB-KW"/>
</dbReference>
<organism evidence="15 16">
    <name type="scientific">Drosophila yakuba</name>
    <name type="common">Fruit fly</name>
    <dbReference type="NCBI Taxonomy" id="7245"/>
    <lineage>
        <taxon>Eukaryota</taxon>
        <taxon>Metazoa</taxon>
        <taxon>Ecdysozoa</taxon>
        <taxon>Arthropoda</taxon>
        <taxon>Hexapoda</taxon>
        <taxon>Insecta</taxon>
        <taxon>Pterygota</taxon>
        <taxon>Neoptera</taxon>
        <taxon>Endopterygota</taxon>
        <taxon>Diptera</taxon>
        <taxon>Brachycera</taxon>
        <taxon>Muscomorpha</taxon>
        <taxon>Ephydroidea</taxon>
        <taxon>Drosophilidae</taxon>
        <taxon>Drosophila</taxon>
        <taxon>Sophophora</taxon>
    </lineage>
</organism>
<dbReference type="SMART" id="SM00020">
    <property type="entry name" value="Tryp_SPc"/>
    <property type="match status" value="1"/>
</dbReference>
<dbReference type="PRINTS" id="PR00722">
    <property type="entry name" value="CHYMOTRYPSIN"/>
</dbReference>
<dbReference type="SMART" id="SM00680">
    <property type="entry name" value="CLIP"/>
    <property type="match status" value="1"/>
</dbReference>
<comment type="domain">
    <text evidence="12">The clip domain consists of 35-55 residues which are 'knitted' together usually by 3 conserved disulfide bonds forming a clip-like compact structure.</text>
</comment>
<feature type="domain" description="Clip" evidence="14">
    <location>
        <begin position="23"/>
        <end position="77"/>
    </location>
</feature>
<keyword evidence="4 11" id="KW-0378">Hydrolase</keyword>
<dbReference type="SUPFAM" id="SSF50494">
    <property type="entry name" value="Trypsin-like serine proteases"/>
    <property type="match status" value="1"/>
</dbReference>
<dbReference type="InterPro" id="IPR051487">
    <property type="entry name" value="Ser/Thr_Proteases_Immune/Dev"/>
</dbReference>
<dbReference type="InterPro" id="IPR001314">
    <property type="entry name" value="Peptidase_S1A"/>
</dbReference>
<keyword evidence="5 11" id="KW-0720">Serine protease</keyword>
<feature type="chain" id="PRO_5023962707" description="CLIP domain-containing serine protease" evidence="12">
    <location>
        <begin position="19"/>
        <end position="364"/>
    </location>
</feature>
<dbReference type="InterPro" id="IPR009003">
    <property type="entry name" value="Peptidase_S1_PA"/>
</dbReference>
<feature type="signal peptide" evidence="12">
    <location>
        <begin position="1"/>
        <end position="18"/>
    </location>
</feature>
<dbReference type="InterPro" id="IPR043504">
    <property type="entry name" value="Peptidase_S1_PA_chymotrypsin"/>
</dbReference>
<evidence type="ECO:0000256" key="11">
    <source>
        <dbReference type="RuleBase" id="RU363034"/>
    </source>
</evidence>
<gene>
    <name evidence="15" type="primary">Dyak\GE23362</name>
    <name evidence="15" type="synonym">dyak_GLEANR_7156</name>
    <name evidence="15" type="synonym">GE23362</name>
    <name evidence="15" type="ORF">Dyak_GE23362</name>
</gene>
<feature type="domain" description="Peptidase S1" evidence="13">
    <location>
        <begin position="113"/>
        <end position="363"/>
    </location>
</feature>
<dbReference type="Proteomes" id="UP000002282">
    <property type="component" value="Chromosome 3R"/>
</dbReference>
<evidence type="ECO:0000256" key="5">
    <source>
        <dbReference type="ARBA" id="ARBA00022825"/>
    </source>
</evidence>
<keyword evidence="8" id="KW-1015">Disulfide bond</keyword>
<evidence type="ECO:0000256" key="8">
    <source>
        <dbReference type="ARBA" id="ARBA00023157"/>
    </source>
</evidence>
<reference evidence="15 16" key="2">
    <citation type="journal article" date="2007" name="PLoS Biol.">
        <title>Principles of genome evolution in the Drosophila melanogaster species group.</title>
        <authorList>
            <person name="Ranz J.M."/>
            <person name="Maurin D."/>
            <person name="Chan Y.S."/>
            <person name="von Grotthuss M."/>
            <person name="Hillier L.W."/>
            <person name="Roote J."/>
            <person name="Ashburner M."/>
            <person name="Bergman C.M."/>
        </authorList>
    </citation>
    <scope>NUCLEOTIDE SEQUENCE [LARGE SCALE GENOMIC DNA]</scope>
    <source>
        <strain evidence="16">Tai18E2 / Tucson 14021-0261.01</strain>
    </source>
</reference>
<dbReference type="GO" id="GO:0004252">
    <property type="term" value="F:serine-type endopeptidase activity"/>
    <property type="evidence" value="ECO:0007669"/>
    <property type="project" value="UniProtKB-UniRule"/>
</dbReference>
<dbReference type="PANTHER" id="PTHR24256">
    <property type="entry name" value="TRYPTASE-RELATED"/>
    <property type="match status" value="1"/>
</dbReference>
<keyword evidence="7" id="KW-0865">Zymogen</keyword>
<dbReference type="FunFam" id="2.40.10.10:FF:000028">
    <property type="entry name" value="Serine protease easter"/>
    <property type="match status" value="1"/>
</dbReference>
<dbReference type="PROSITE" id="PS50240">
    <property type="entry name" value="TRYPSIN_DOM"/>
    <property type="match status" value="1"/>
</dbReference>
<dbReference type="InterPro" id="IPR033116">
    <property type="entry name" value="TRYPSIN_SER"/>
</dbReference>
<evidence type="ECO:0000259" key="13">
    <source>
        <dbReference type="PROSITE" id="PS50240"/>
    </source>
</evidence>
<keyword evidence="6" id="KW-0106">Calcium</keyword>
<keyword evidence="3 12" id="KW-0732">Signal</keyword>
<dbReference type="OMA" id="HEVAYSP"/>
<evidence type="ECO:0000256" key="1">
    <source>
        <dbReference type="ARBA" id="ARBA00022670"/>
    </source>
</evidence>
<comment type="similarity">
    <text evidence="10 12">Belongs to the peptidase S1 family. CLIP subfamily.</text>
</comment>
<dbReference type="FunFam" id="2.40.10.10:FF:000002">
    <property type="entry name" value="Transmembrane protease serine"/>
    <property type="match status" value="1"/>
</dbReference>
<dbReference type="Pfam" id="PF00089">
    <property type="entry name" value="Trypsin"/>
    <property type="match status" value="1"/>
</dbReference>
<dbReference type="CDD" id="cd00190">
    <property type="entry name" value="Tryp_SPc"/>
    <property type="match status" value="1"/>
</dbReference>
<evidence type="ECO:0000256" key="4">
    <source>
        <dbReference type="ARBA" id="ARBA00022801"/>
    </source>
</evidence>
<evidence type="ECO:0000256" key="3">
    <source>
        <dbReference type="ARBA" id="ARBA00022729"/>
    </source>
</evidence>
<name>B4PML1_DROYA</name>
<evidence type="ECO:0000256" key="12">
    <source>
        <dbReference type="RuleBase" id="RU366078"/>
    </source>
</evidence>
<dbReference type="EMBL" id="CM000160">
    <property type="protein sequence ID" value="EDW99145.1"/>
    <property type="molecule type" value="Genomic_DNA"/>
</dbReference>
<keyword evidence="16" id="KW-1185">Reference proteome</keyword>
<dbReference type="SMR" id="B4PML1"/>
<dbReference type="PROSITE" id="PS00134">
    <property type="entry name" value="TRYPSIN_HIS"/>
    <property type="match status" value="1"/>
</dbReference>
<evidence type="ECO:0000256" key="9">
    <source>
        <dbReference type="ARBA" id="ARBA00023180"/>
    </source>
</evidence>
<dbReference type="InterPro" id="IPR018114">
    <property type="entry name" value="TRYPSIN_HIS"/>
</dbReference>
<dbReference type="PROSITE" id="PS51888">
    <property type="entry name" value="CLIP"/>
    <property type="match status" value="1"/>
</dbReference>
<dbReference type="PROSITE" id="PS00135">
    <property type="entry name" value="TRYPSIN_SER"/>
    <property type="match status" value="1"/>
</dbReference>
<dbReference type="GO" id="GO:0005576">
    <property type="term" value="C:extracellular region"/>
    <property type="evidence" value="ECO:0007669"/>
    <property type="project" value="UniProtKB-SubCell"/>
</dbReference>
<evidence type="ECO:0000256" key="7">
    <source>
        <dbReference type="ARBA" id="ARBA00023145"/>
    </source>
</evidence>
<evidence type="ECO:0000256" key="10">
    <source>
        <dbReference type="ARBA" id="ARBA00024195"/>
    </source>
</evidence>
<reference evidence="15 16" key="1">
    <citation type="journal article" date="2007" name="Nature">
        <title>Evolution of genes and genomes on the Drosophila phylogeny.</title>
        <authorList>
            <consortium name="Drosophila 12 Genomes Consortium"/>
            <person name="Clark A.G."/>
            <person name="Eisen M.B."/>
            <person name="Smith D.R."/>
            <person name="Bergman C.M."/>
            <person name="Oliver B."/>
            <person name="Markow T.A."/>
            <person name="Kaufman T.C."/>
            <person name="Kellis M."/>
            <person name="Gelbart W."/>
            <person name="Iyer V.N."/>
            <person name="Pollard D.A."/>
            <person name="Sackton T.B."/>
            <person name="Larracuente A.M."/>
            <person name="Singh N.D."/>
            <person name="Abad J.P."/>
            <person name="Abt D.N."/>
            <person name="Adryan B."/>
            <person name="Aguade M."/>
            <person name="Akashi H."/>
            <person name="Anderson W.W."/>
            <person name="Aquadro C.F."/>
            <person name="Ardell D.H."/>
            <person name="Arguello R."/>
            <person name="Artieri C.G."/>
            <person name="Barbash D.A."/>
            <person name="Barker D."/>
            <person name="Barsanti P."/>
            <person name="Batterham P."/>
            <person name="Batzoglou S."/>
            <person name="Begun D."/>
            <person name="Bhutkar A."/>
            <person name="Blanco E."/>
            <person name="Bosak S.A."/>
            <person name="Bradley R.K."/>
            <person name="Brand A.D."/>
            <person name="Brent M.R."/>
            <person name="Brooks A.N."/>
            <person name="Brown R.H."/>
            <person name="Butlin R.K."/>
            <person name="Caggese C."/>
            <person name="Calvi B.R."/>
            <person name="Bernardo de Carvalho A."/>
            <person name="Caspi A."/>
            <person name="Castrezana S."/>
            <person name="Celniker S.E."/>
            <person name="Chang J.L."/>
            <person name="Chapple C."/>
            <person name="Chatterji S."/>
            <person name="Chinwalla A."/>
            <person name="Civetta A."/>
            <person name="Clifton S.W."/>
            <person name="Comeron J.M."/>
            <person name="Costello J.C."/>
            <person name="Coyne J.A."/>
            <person name="Daub J."/>
            <person name="David R.G."/>
            <person name="Delcher A.L."/>
            <person name="Delehaunty K."/>
            <person name="Do C.B."/>
            <person name="Ebling H."/>
            <person name="Edwards K."/>
            <person name="Eickbush T."/>
            <person name="Evans J.D."/>
            <person name="Filipski A."/>
            <person name="Findeiss S."/>
            <person name="Freyhult E."/>
            <person name="Fulton L."/>
            <person name="Fulton R."/>
            <person name="Garcia A.C."/>
            <person name="Gardiner A."/>
            <person name="Garfield D.A."/>
            <person name="Garvin B.E."/>
            <person name="Gibson G."/>
            <person name="Gilbert D."/>
            <person name="Gnerre S."/>
            <person name="Godfrey J."/>
            <person name="Good R."/>
            <person name="Gotea V."/>
            <person name="Gravely B."/>
            <person name="Greenberg A.J."/>
            <person name="Griffiths-Jones S."/>
            <person name="Gross S."/>
            <person name="Guigo R."/>
            <person name="Gustafson E.A."/>
            <person name="Haerty W."/>
            <person name="Hahn M.W."/>
            <person name="Halligan D.L."/>
            <person name="Halpern A.L."/>
            <person name="Halter G.M."/>
            <person name="Han M.V."/>
            <person name="Heger A."/>
            <person name="Hillier L."/>
            <person name="Hinrichs A.S."/>
            <person name="Holmes I."/>
            <person name="Hoskins R.A."/>
            <person name="Hubisz M.J."/>
            <person name="Hultmark D."/>
            <person name="Huntley M.A."/>
            <person name="Jaffe D.B."/>
            <person name="Jagadeeshan S."/>
            <person name="Jeck W.R."/>
            <person name="Johnson J."/>
            <person name="Jones C.D."/>
            <person name="Jordan W.C."/>
            <person name="Karpen G.H."/>
            <person name="Kataoka E."/>
            <person name="Keightley P.D."/>
            <person name="Kheradpour P."/>
            <person name="Kirkness E.F."/>
            <person name="Koerich L.B."/>
            <person name="Kristiansen K."/>
            <person name="Kudrna D."/>
            <person name="Kulathinal R.J."/>
            <person name="Kumar S."/>
            <person name="Kwok R."/>
            <person name="Lander E."/>
            <person name="Langley C.H."/>
            <person name="Lapoint R."/>
            <person name="Lazzaro B.P."/>
            <person name="Lee S.J."/>
            <person name="Levesque L."/>
            <person name="Li R."/>
            <person name="Lin C.F."/>
            <person name="Lin M.F."/>
            <person name="Lindblad-Toh K."/>
            <person name="Llopart A."/>
            <person name="Long M."/>
            <person name="Low L."/>
            <person name="Lozovsky E."/>
            <person name="Lu J."/>
            <person name="Luo M."/>
            <person name="Machado C.A."/>
            <person name="Makalowski W."/>
            <person name="Marzo M."/>
            <person name="Matsuda M."/>
            <person name="Matzkin L."/>
            <person name="McAllister B."/>
            <person name="McBride C.S."/>
            <person name="McKernan B."/>
            <person name="McKernan K."/>
            <person name="Mendez-Lago M."/>
            <person name="Minx P."/>
            <person name="Mollenhauer M.U."/>
            <person name="Montooth K."/>
            <person name="Mount S.M."/>
            <person name="Mu X."/>
            <person name="Myers E."/>
            <person name="Negre B."/>
            <person name="Newfeld S."/>
            <person name="Nielsen R."/>
            <person name="Noor M.A."/>
            <person name="O'Grady P."/>
            <person name="Pachter L."/>
            <person name="Papaceit M."/>
            <person name="Parisi M.J."/>
            <person name="Parisi M."/>
            <person name="Parts L."/>
            <person name="Pedersen J.S."/>
            <person name="Pesole G."/>
            <person name="Phillippy A.M."/>
            <person name="Ponting C.P."/>
            <person name="Pop M."/>
            <person name="Porcelli D."/>
            <person name="Powell J.R."/>
            <person name="Prohaska S."/>
            <person name="Pruitt K."/>
            <person name="Puig M."/>
            <person name="Quesneville H."/>
            <person name="Ram K.R."/>
            <person name="Rand D."/>
            <person name="Rasmussen M.D."/>
            <person name="Reed L.K."/>
            <person name="Reenan R."/>
            <person name="Reily A."/>
            <person name="Remington K.A."/>
            <person name="Rieger T.T."/>
            <person name="Ritchie M.G."/>
            <person name="Robin C."/>
            <person name="Rogers Y.H."/>
            <person name="Rohde C."/>
            <person name="Rozas J."/>
            <person name="Rubenfield M.J."/>
            <person name="Ruiz A."/>
            <person name="Russo S."/>
            <person name="Salzberg S.L."/>
            <person name="Sanchez-Gracia A."/>
            <person name="Saranga D.J."/>
            <person name="Sato H."/>
            <person name="Schaeffer S.W."/>
            <person name="Schatz M.C."/>
            <person name="Schlenke T."/>
            <person name="Schwartz R."/>
            <person name="Segarra C."/>
            <person name="Singh R.S."/>
            <person name="Sirot L."/>
            <person name="Sirota M."/>
            <person name="Sisneros N.B."/>
            <person name="Smith C.D."/>
            <person name="Smith T.F."/>
            <person name="Spieth J."/>
            <person name="Stage D.E."/>
            <person name="Stark A."/>
            <person name="Stephan W."/>
            <person name="Strausberg R.L."/>
            <person name="Strempel S."/>
            <person name="Sturgill D."/>
            <person name="Sutton G."/>
            <person name="Sutton G.G."/>
            <person name="Tao W."/>
            <person name="Teichmann S."/>
            <person name="Tobari Y.N."/>
            <person name="Tomimura Y."/>
            <person name="Tsolas J.M."/>
            <person name="Valente V.L."/>
            <person name="Venter E."/>
            <person name="Venter J.C."/>
            <person name="Vicario S."/>
            <person name="Vieira F.G."/>
            <person name="Vilella A.J."/>
            <person name="Villasante A."/>
            <person name="Walenz B."/>
            <person name="Wang J."/>
            <person name="Wasserman M."/>
            <person name="Watts T."/>
            <person name="Wilson D."/>
            <person name="Wilson R.K."/>
            <person name="Wing R.A."/>
            <person name="Wolfner M.F."/>
            <person name="Wong A."/>
            <person name="Wong G.K."/>
            <person name="Wu C.I."/>
            <person name="Wu G."/>
            <person name="Yamamoto D."/>
            <person name="Yang H.P."/>
            <person name="Yang S.P."/>
            <person name="Yorke J.A."/>
            <person name="Yoshida K."/>
            <person name="Zdobnov E."/>
            <person name="Zhang P."/>
            <person name="Zhang Y."/>
            <person name="Zimin A.V."/>
            <person name="Baldwin J."/>
            <person name="Abdouelleil A."/>
            <person name="Abdulkadir J."/>
            <person name="Abebe A."/>
            <person name="Abera B."/>
            <person name="Abreu J."/>
            <person name="Acer S.C."/>
            <person name="Aftuck L."/>
            <person name="Alexander A."/>
            <person name="An P."/>
            <person name="Anderson E."/>
            <person name="Anderson S."/>
            <person name="Arachi H."/>
            <person name="Azer M."/>
            <person name="Bachantsang P."/>
            <person name="Barry A."/>
            <person name="Bayul T."/>
            <person name="Berlin A."/>
            <person name="Bessette D."/>
            <person name="Bloom T."/>
            <person name="Blye J."/>
            <person name="Boguslavskiy L."/>
            <person name="Bonnet C."/>
            <person name="Boukhgalter B."/>
            <person name="Bourzgui I."/>
            <person name="Brown A."/>
            <person name="Cahill P."/>
            <person name="Channer S."/>
            <person name="Cheshatsang Y."/>
            <person name="Chuda L."/>
            <person name="Citroen M."/>
            <person name="Collymore A."/>
            <person name="Cooke P."/>
            <person name="Costello M."/>
            <person name="D'Aco K."/>
            <person name="Daza R."/>
            <person name="De Haan G."/>
            <person name="DeGray S."/>
            <person name="DeMaso C."/>
            <person name="Dhargay N."/>
            <person name="Dooley K."/>
            <person name="Dooley E."/>
            <person name="Doricent M."/>
            <person name="Dorje P."/>
            <person name="Dorjee K."/>
            <person name="Dupes A."/>
            <person name="Elong R."/>
            <person name="Falk J."/>
            <person name="Farina A."/>
            <person name="Faro S."/>
            <person name="Ferguson D."/>
            <person name="Fisher S."/>
            <person name="Foley C.D."/>
            <person name="Franke A."/>
            <person name="Friedrich D."/>
            <person name="Gadbois L."/>
            <person name="Gearin G."/>
            <person name="Gearin C.R."/>
            <person name="Giannoukos G."/>
            <person name="Goode T."/>
            <person name="Graham J."/>
            <person name="Grandbois E."/>
            <person name="Grewal S."/>
            <person name="Gyaltsen K."/>
            <person name="Hafez N."/>
            <person name="Hagos B."/>
            <person name="Hall J."/>
            <person name="Henson C."/>
            <person name="Hollinger A."/>
            <person name="Honan T."/>
            <person name="Huard M.D."/>
            <person name="Hughes L."/>
            <person name="Hurhula B."/>
            <person name="Husby M.E."/>
            <person name="Kamat A."/>
            <person name="Kanga B."/>
            <person name="Kashin S."/>
            <person name="Khazanovich D."/>
            <person name="Kisner P."/>
            <person name="Lance K."/>
            <person name="Lara M."/>
            <person name="Lee W."/>
            <person name="Lennon N."/>
            <person name="Letendre F."/>
            <person name="LeVine R."/>
            <person name="Lipovsky A."/>
            <person name="Liu X."/>
            <person name="Liu J."/>
            <person name="Liu S."/>
            <person name="Lokyitsang T."/>
            <person name="Lokyitsang Y."/>
            <person name="Lubonja R."/>
            <person name="Lui A."/>
            <person name="MacDonald P."/>
            <person name="Magnisalis V."/>
            <person name="Maru K."/>
            <person name="Matthews C."/>
            <person name="McCusker W."/>
            <person name="McDonough S."/>
            <person name="Mehta T."/>
            <person name="Meldrim J."/>
            <person name="Meneus L."/>
            <person name="Mihai O."/>
            <person name="Mihalev A."/>
            <person name="Mihova T."/>
            <person name="Mittelman R."/>
            <person name="Mlenga V."/>
            <person name="Montmayeur A."/>
            <person name="Mulrain L."/>
            <person name="Navidi A."/>
            <person name="Naylor J."/>
            <person name="Negash T."/>
            <person name="Nguyen T."/>
            <person name="Nguyen N."/>
            <person name="Nicol R."/>
            <person name="Norbu C."/>
            <person name="Norbu N."/>
            <person name="Novod N."/>
            <person name="O'Neill B."/>
            <person name="Osman S."/>
            <person name="Markiewicz E."/>
            <person name="Oyono O.L."/>
            <person name="Patti C."/>
            <person name="Phunkhang P."/>
            <person name="Pierre F."/>
            <person name="Priest M."/>
            <person name="Raghuraman S."/>
            <person name="Rege F."/>
            <person name="Reyes R."/>
            <person name="Rise C."/>
            <person name="Rogov P."/>
            <person name="Ross K."/>
            <person name="Ryan E."/>
            <person name="Settipalli S."/>
            <person name="Shea T."/>
            <person name="Sherpa N."/>
            <person name="Shi L."/>
            <person name="Shih D."/>
            <person name="Sparrow T."/>
            <person name="Spaulding J."/>
            <person name="Stalker J."/>
            <person name="Stange-Thomann N."/>
            <person name="Stavropoulos S."/>
            <person name="Stone C."/>
            <person name="Strader C."/>
            <person name="Tesfaye S."/>
            <person name="Thomson T."/>
            <person name="Thoulutsang Y."/>
            <person name="Thoulutsang D."/>
            <person name="Topham K."/>
            <person name="Topping I."/>
            <person name="Tsamla T."/>
            <person name="Vassiliev H."/>
            <person name="Vo A."/>
            <person name="Wangchuk T."/>
            <person name="Wangdi T."/>
            <person name="Weiand M."/>
            <person name="Wilkinson J."/>
            <person name="Wilson A."/>
            <person name="Yadav S."/>
            <person name="Young G."/>
            <person name="Yu Q."/>
            <person name="Zembek L."/>
            <person name="Zhong D."/>
            <person name="Zimmer A."/>
            <person name="Zwirko Z."/>
            <person name="Jaffe D.B."/>
            <person name="Alvarez P."/>
            <person name="Brockman W."/>
            <person name="Butler J."/>
            <person name="Chin C."/>
            <person name="Gnerre S."/>
            <person name="Grabherr M."/>
            <person name="Kleber M."/>
            <person name="Mauceli E."/>
            <person name="MacCallum I."/>
        </authorList>
    </citation>
    <scope>NUCLEOTIDE SEQUENCE [LARGE SCALE GENOMIC DNA]</scope>
    <source>
        <strain evidence="16">Tai18E2 / Tucson 14021-0261.01</strain>
    </source>
</reference>
<keyword evidence="12" id="KW-0964">Secreted</keyword>